<organism evidence="1 2">
    <name type="scientific">Pseudomonas fluorescens</name>
    <dbReference type="NCBI Taxonomy" id="294"/>
    <lineage>
        <taxon>Bacteria</taxon>
        <taxon>Pseudomonadati</taxon>
        <taxon>Pseudomonadota</taxon>
        <taxon>Gammaproteobacteria</taxon>
        <taxon>Pseudomonadales</taxon>
        <taxon>Pseudomonadaceae</taxon>
        <taxon>Pseudomonas</taxon>
    </lineage>
</organism>
<dbReference type="AlphaFoldDB" id="A0A423NA94"/>
<name>A0A423NA94_PSEFL</name>
<gene>
    <name evidence="1" type="ORF">BK672_12895</name>
</gene>
<dbReference type="EMBL" id="MOBY01000006">
    <property type="protein sequence ID" value="RON95131.1"/>
    <property type="molecule type" value="Genomic_DNA"/>
</dbReference>
<protein>
    <submittedName>
        <fullName evidence="1">Uncharacterized protein</fullName>
    </submittedName>
</protein>
<evidence type="ECO:0000313" key="1">
    <source>
        <dbReference type="EMBL" id="RON95131.1"/>
    </source>
</evidence>
<sequence length="120" mass="13158">MNVQVKALAPPRLREAIEHNGEFTLYVHNLVDPAHGEVQSYPNVSKGDKITFKVSTSTGNEYNWELAVGSPADAPFVFEIPKKIFAEKLVPGATAKLSYSVQTSSGNTAESPDLRVYLKH</sequence>
<dbReference type="Proteomes" id="UP000283650">
    <property type="component" value="Unassembled WGS sequence"/>
</dbReference>
<proteinExistence type="predicted"/>
<evidence type="ECO:0000313" key="2">
    <source>
        <dbReference type="Proteomes" id="UP000283650"/>
    </source>
</evidence>
<accession>A0A423NA94</accession>
<reference evidence="1 2" key="1">
    <citation type="submission" date="2016-10" db="EMBL/GenBank/DDBJ databases">
        <title>Comparative genome analysis of multiple Pseudomonas spp. focuses on biocontrol and plant growth promoting traits.</title>
        <authorList>
            <person name="Tao X.-Y."/>
            <person name="Taylor C.G."/>
        </authorList>
    </citation>
    <scope>NUCLEOTIDE SEQUENCE [LARGE SCALE GENOMIC DNA]</scope>
    <source>
        <strain evidence="1 2">2F9</strain>
    </source>
</reference>
<comment type="caution">
    <text evidence="1">The sequence shown here is derived from an EMBL/GenBank/DDBJ whole genome shotgun (WGS) entry which is preliminary data.</text>
</comment>
<dbReference type="RefSeq" id="WP_123375762.1">
    <property type="nucleotide sequence ID" value="NZ_MOBY01000006.1"/>
</dbReference>